<comment type="caution">
    <text evidence="2">The sequence shown here is derived from an EMBL/GenBank/DDBJ whole genome shotgun (WGS) entry which is preliminary data.</text>
</comment>
<name>A0ABQ4UYK4_9HYPH</name>
<accession>A0ABQ4UYK4</accession>
<evidence type="ECO:0008006" key="4">
    <source>
        <dbReference type="Google" id="ProtNLM"/>
    </source>
</evidence>
<gene>
    <name evidence="2" type="ORF">BGCPKDLD_3504</name>
</gene>
<dbReference type="EMBL" id="BPRE01000011">
    <property type="protein sequence ID" value="GJE76904.1"/>
    <property type="molecule type" value="Genomic_DNA"/>
</dbReference>
<feature type="chain" id="PRO_5046182466" description="Porin" evidence="1">
    <location>
        <begin position="25"/>
        <end position="79"/>
    </location>
</feature>
<evidence type="ECO:0000313" key="3">
    <source>
        <dbReference type="Proteomes" id="UP001055093"/>
    </source>
</evidence>
<evidence type="ECO:0000256" key="1">
    <source>
        <dbReference type="SAM" id="SignalP"/>
    </source>
</evidence>
<sequence>MRKGLTVFAALVATSLAATPIVMGASARATSDGTETVETKVAVTPVEIAPVAAPAVAETCTRKVRVVYSGYGAAPAQCR</sequence>
<evidence type="ECO:0000313" key="2">
    <source>
        <dbReference type="EMBL" id="GJE76904.1"/>
    </source>
</evidence>
<proteinExistence type="predicted"/>
<protein>
    <recommendedName>
        <fullName evidence="4">Porin</fullName>
    </recommendedName>
</protein>
<keyword evidence="3" id="KW-1185">Reference proteome</keyword>
<dbReference type="RefSeq" id="WP_137827126.1">
    <property type="nucleotide sequence ID" value="NZ_BPRE01000011.1"/>
</dbReference>
<dbReference type="Proteomes" id="UP001055093">
    <property type="component" value="Unassembled WGS sequence"/>
</dbReference>
<reference evidence="2" key="2">
    <citation type="submission" date="2021-08" db="EMBL/GenBank/DDBJ databases">
        <authorList>
            <person name="Tani A."/>
            <person name="Ola A."/>
            <person name="Ogura Y."/>
            <person name="Katsura K."/>
            <person name="Hayashi T."/>
        </authorList>
    </citation>
    <scope>NUCLEOTIDE SEQUENCE</scope>
    <source>
        <strain evidence="2">DSM 14458</strain>
    </source>
</reference>
<feature type="signal peptide" evidence="1">
    <location>
        <begin position="1"/>
        <end position="24"/>
    </location>
</feature>
<organism evidence="2 3">
    <name type="scientific">Methylorubrum suomiense</name>
    <dbReference type="NCBI Taxonomy" id="144191"/>
    <lineage>
        <taxon>Bacteria</taxon>
        <taxon>Pseudomonadati</taxon>
        <taxon>Pseudomonadota</taxon>
        <taxon>Alphaproteobacteria</taxon>
        <taxon>Hyphomicrobiales</taxon>
        <taxon>Methylobacteriaceae</taxon>
        <taxon>Methylorubrum</taxon>
    </lineage>
</organism>
<reference evidence="2" key="1">
    <citation type="journal article" date="2021" name="Front. Microbiol.">
        <title>Comprehensive Comparative Genomics and Phenotyping of Methylobacterium Species.</title>
        <authorList>
            <person name="Alessa O."/>
            <person name="Ogura Y."/>
            <person name="Fujitani Y."/>
            <person name="Takami H."/>
            <person name="Hayashi T."/>
            <person name="Sahin N."/>
            <person name="Tani A."/>
        </authorList>
    </citation>
    <scope>NUCLEOTIDE SEQUENCE</scope>
    <source>
        <strain evidence="2">DSM 14458</strain>
    </source>
</reference>
<keyword evidence="1" id="KW-0732">Signal</keyword>